<dbReference type="InterPro" id="IPR050768">
    <property type="entry name" value="UPF0353/GerABKA_families"/>
</dbReference>
<feature type="repeat" description="TPR" evidence="1">
    <location>
        <begin position="429"/>
        <end position="462"/>
    </location>
</feature>
<name>A0ABP8HRZ0_9GAMM</name>
<dbReference type="Gene3D" id="1.25.40.10">
    <property type="entry name" value="Tetratricopeptide repeat domain"/>
    <property type="match status" value="1"/>
</dbReference>
<evidence type="ECO:0000256" key="2">
    <source>
        <dbReference type="SAM" id="MobiDB-lite"/>
    </source>
</evidence>
<feature type="domain" description="VWFA" evidence="4">
    <location>
        <begin position="98"/>
        <end position="204"/>
    </location>
</feature>
<dbReference type="InterPro" id="IPR036465">
    <property type="entry name" value="vWFA_dom_sf"/>
</dbReference>
<keyword evidence="3" id="KW-0472">Membrane</keyword>
<evidence type="ECO:0000256" key="1">
    <source>
        <dbReference type="PROSITE-ProRule" id="PRU00339"/>
    </source>
</evidence>
<dbReference type="Pfam" id="PF00515">
    <property type="entry name" value="TPR_1"/>
    <property type="match status" value="1"/>
</dbReference>
<evidence type="ECO:0000259" key="4">
    <source>
        <dbReference type="Pfam" id="PF13519"/>
    </source>
</evidence>
<evidence type="ECO:0000313" key="6">
    <source>
        <dbReference type="Proteomes" id="UP001501294"/>
    </source>
</evidence>
<keyword evidence="6" id="KW-1185">Reference proteome</keyword>
<dbReference type="InterPro" id="IPR019734">
    <property type="entry name" value="TPR_rpt"/>
</dbReference>
<keyword evidence="3" id="KW-1133">Transmembrane helix</keyword>
<reference evidence="6" key="1">
    <citation type="journal article" date="2019" name="Int. J. Syst. Evol. Microbiol.">
        <title>The Global Catalogue of Microorganisms (GCM) 10K type strain sequencing project: providing services to taxonomists for standard genome sequencing and annotation.</title>
        <authorList>
            <consortium name="The Broad Institute Genomics Platform"/>
            <consortium name="The Broad Institute Genome Sequencing Center for Infectious Disease"/>
            <person name="Wu L."/>
            <person name="Ma J."/>
        </authorList>
    </citation>
    <scope>NUCLEOTIDE SEQUENCE [LARGE SCALE GENOMIC DNA]</scope>
    <source>
        <strain evidence="6">JCM 17727</strain>
    </source>
</reference>
<protein>
    <recommendedName>
        <fullName evidence="4">VWFA domain-containing protein</fullName>
    </recommendedName>
</protein>
<dbReference type="SUPFAM" id="SSF48452">
    <property type="entry name" value="TPR-like"/>
    <property type="match status" value="1"/>
</dbReference>
<dbReference type="SMART" id="SM00028">
    <property type="entry name" value="TPR"/>
    <property type="match status" value="1"/>
</dbReference>
<feature type="transmembrane region" description="Helical" evidence="3">
    <location>
        <begin position="63"/>
        <end position="83"/>
    </location>
</feature>
<evidence type="ECO:0000256" key="3">
    <source>
        <dbReference type="SAM" id="Phobius"/>
    </source>
</evidence>
<feature type="compositionally biased region" description="Low complexity" evidence="2">
    <location>
        <begin position="520"/>
        <end position="539"/>
    </location>
</feature>
<dbReference type="Gene3D" id="3.40.50.410">
    <property type="entry name" value="von Willebrand factor, type A domain"/>
    <property type="match status" value="1"/>
</dbReference>
<evidence type="ECO:0000313" key="5">
    <source>
        <dbReference type="EMBL" id="GAA4343448.1"/>
    </source>
</evidence>
<keyword evidence="1" id="KW-0802">TPR repeat</keyword>
<feature type="region of interest" description="Disordered" evidence="2">
    <location>
        <begin position="476"/>
        <end position="569"/>
    </location>
</feature>
<accession>A0ABP8HRZ0</accession>
<dbReference type="InterPro" id="IPR002035">
    <property type="entry name" value="VWF_A"/>
</dbReference>
<organism evidence="5 6">
    <name type="scientific">Kangiella taiwanensis</name>
    <dbReference type="NCBI Taxonomy" id="1079179"/>
    <lineage>
        <taxon>Bacteria</taxon>
        <taxon>Pseudomonadati</taxon>
        <taxon>Pseudomonadota</taxon>
        <taxon>Gammaproteobacteria</taxon>
        <taxon>Kangiellales</taxon>
        <taxon>Kangiellaceae</taxon>
        <taxon>Kangiella</taxon>
    </lineage>
</organism>
<dbReference type="InterPro" id="IPR011990">
    <property type="entry name" value="TPR-like_helical_dom_sf"/>
</dbReference>
<dbReference type="PANTHER" id="PTHR22550:SF14">
    <property type="entry name" value="VWFA DOMAIN-CONTAINING PROTEIN"/>
    <property type="match status" value="1"/>
</dbReference>
<dbReference type="RefSeq" id="WP_223577457.1">
    <property type="nucleotide sequence ID" value="NZ_BAABFU010000001.1"/>
</dbReference>
<dbReference type="Pfam" id="PF13519">
    <property type="entry name" value="VWA_2"/>
    <property type="match status" value="1"/>
</dbReference>
<feature type="compositionally biased region" description="Basic and acidic residues" evidence="2">
    <location>
        <begin position="540"/>
        <end position="549"/>
    </location>
</feature>
<dbReference type="PROSITE" id="PS50293">
    <property type="entry name" value="TPR_REGION"/>
    <property type="match status" value="1"/>
</dbReference>
<sequence>MPDLSLFHFIRPWALLLIIPAAVLYWLYKKHGSSEQGWAAIIDPHLLNWIMPRSDKSKGLKHLPVMLLVFWIIASIALAGPTWKKTPQPVFSSKATQVVLLDLSLSMDSDDIKPSRLERAKFKIKDYLKLHHEGLTGLVVYAGDGFILSPLTSDKDTIENLLGAVSTKIMPILGSRPETGFEHAINLLDNTGLAQGKILWFTDGADQESLDRITDLLDGTPYQLNILAIGTEDGAPIKLSDEEGFLKDRNGNIVIPQLDYSNMVRFAETVNAVLTPVTVDNQDVELMAEASSIPTEAADKDNKFADDWFDLGYWLIILLLPIVLLSFKHRSLLGCLCIMMFAGFATPNVHAAQPNEPVIENDATEIGIIEELFLNKDQQGKKLFDNDNATAAYNTFEDSRWKSLSAYRMGSYKAAESLLDKIPEDSLVADDYYNKANALALNGQYEEAISAYDQALQMEPSHEDAQYNKKIIEDLKQQQDQQQQQDQNQNGESEQQQDQQQSQQENQQDSQQDSKEESSEQQNQQQQEEQQPQTQQSKQQLEDQFKEEEKDQEMEQWLKRISDDPGGLLRRKMYREYQRRGHKQHVEENW</sequence>
<comment type="caution">
    <text evidence="5">The sequence shown here is derived from an EMBL/GenBank/DDBJ whole genome shotgun (WGS) entry which is preliminary data.</text>
</comment>
<dbReference type="PANTHER" id="PTHR22550">
    <property type="entry name" value="SPORE GERMINATION PROTEIN"/>
    <property type="match status" value="1"/>
</dbReference>
<proteinExistence type="predicted"/>
<feature type="transmembrane region" description="Helical" evidence="3">
    <location>
        <begin position="6"/>
        <end position="28"/>
    </location>
</feature>
<dbReference type="EMBL" id="BAABFU010000001">
    <property type="protein sequence ID" value="GAA4343448.1"/>
    <property type="molecule type" value="Genomic_DNA"/>
</dbReference>
<dbReference type="SUPFAM" id="SSF53300">
    <property type="entry name" value="vWA-like"/>
    <property type="match status" value="1"/>
</dbReference>
<keyword evidence="3" id="KW-0812">Transmembrane</keyword>
<dbReference type="Proteomes" id="UP001501294">
    <property type="component" value="Unassembled WGS sequence"/>
</dbReference>
<gene>
    <name evidence="5" type="ORF">GCM10023150_02030</name>
</gene>
<feature type="compositionally biased region" description="Low complexity" evidence="2">
    <location>
        <begin position="478"/>
        <end position="511"/>
    </location>
</feature>
<dbReference type="PROSITE" id="PS50005">
    <property type="entry name" value="TPR"/>
    <property type="match status" value="1"/>
</dbReference>